<evidence type="ECO:0000256" key="1">
    <source>
        <dbReference type="SAM" id="MobiDB-lite"/>
    </source>
</evidence>
<feature type="compositionally biased region" description="Polar residues" evidence="1">
    <location>
        <begin position="84"/>
        <end position="94"/>
    </location>
</feature>
<dbReference type="EMBL" id="JALJOR010000011">
    <property type="protein sequence ID" value="KAK9809226.1"/>
    <property type="molecule type" value="Genomic_DNA"/>
</dbReference>
<sequence>MAHLQLLQQWQRPQDTCSYPSSGYTSSHSGSDRGAHHYPIAYTSTHSCAHTGNTSTHSLWHACRHSSSHHSRHPSCHSSRDTRSYPSSGYTSTHSRAHTTTFMELVCFTNGTETRIPADMAYNLTAAVKANACQVLNLATPLAVCGSMALPAETLRAFQAGNCTANHASSCSATCHPPAHHPHSH</sequence>
<comment type="caution">
    <text evidence="2">The sequence shown here is derived from an EMBL/GenBank/DDBJ whole genome shotgun (WGS) entry which is preliminary data.</text>
</comment>
<protein>
    <recommendedName>
        <fullName evidence="4">Antifreeze protein</fullName>
    </recommendedName>
</protein>
<gene>
    <name evidence="2" type="ORF">WJX72_011690</name>
</gene>
<feature type="region of interest" description="Disordered" evidence="1">
    <location>
        <begin position="69"/>
        <end position="94"/>
    </location>
</feature>
<name>A0AAW1PIH9_9CHLO</name>
<evidence type="ECO:0000313" key="3">
    <source>
        <dbReference type="Proteomes" id="UP001489004"/>
    </source>
</evidence>
<dbReference type="AlphaFoldDB" id="A0AAW1PIH9"/>
<evidence type="ECO:0008006" key="4">
    <source>
        <dbReference type="Google" id="ProtNLM"/>
    </source>
</evidence>
<proteinExistence type="predicted"/>
<dbReference type="Proteomes" id="UP001489004">
    <property type="component" value="Unassembled WGS sequence"/>
</dbReference>
<keyword evidence="3" id="KW-1185">Reference proteome</keyword>
<reference evidence="2 3" key="1">
    <citation type="journal article" date="2024" name="Nat. Commun.">
        <title>Phylogenomics reveals the evolutionary origins of lichenization in chlorophyte algae.</title>
        <authorList>
            <person name="Puginier C."/>
            <person name="Libourel C."/>
            <person name="Otte J."/>
            <person name="Skaloud P."/>
            <person name="Haon M."/>
            <person name="Grisel S."/>
            <person name="Petersen M."/>
            <person name="Berrin J.G."/>
            <person name="Delaux P.M."/>
            <person name="Dal Grande F."/>
            <person name="Keller J."/>
        </authorList>
    </citation>
    <scope>NUCLEOTIDE SEQUENCE [LARGE SCALE GENOMIC DNA]</scope>
    <source>
        <strain evidence="2 3">SAG 2043</strain>
    </source>
</reference>
<evidence type="ECO:0000313" key="2">
    <source>
        <dbReference type="EMBL" id="KAK9809226.1"/>
    </source>
</evidence>
<accession>A0AAW1PIH9</accession>
<organism evidence="2 3">
    <name type="scientific">[Myrmecia] bisecta</name>
    <dbReference type="NCBI Taxonomy" id="41462"/>
    <lineage>
        <taxon>Eukaryota</taxon>
        <taxon>Viridiplantae</taxon>
        <taxon>Chlorophyta</taxon>
        <taxon>core chlorophytes</taxon>
        <taxon>Trebouxiophyceae</taxon>
        <taxon>Trebouxiales</taxon>
        <taxon>Trebouxiaceae</taxon>
        <taxon>Myrmecia</taxon>
    </lineage>
</organism>